<organism evidence="1 2">
    <name type="scientific">Hygrophoropsis aurantiaca</name>
    <dbReference type="NCBI Taxonomy" id="72124"/>
    <lineage>
        <taxon>Eukaryota</taxon>
        <taxon>Fungi</taxon>
        <taxon>Dikarya</taxon>
        <taxon>Basidiomycota</taxon>
        <taxon>Agaricomycotina</taxon>
        <taxon>Agaricomycetes</taxon>
        <taxon>Agaricomycetidae</taxon>
        <taxon>Boletales</taxon>
        <taxon>Coniophorineae</taxon>
        <taxon>Hygrophoropsidaceae</taxon>
        <taxon>Hygrophoropsis</taxon>
    </lineage>
</organism>
<gene>
    <name evidence="1" type="ORF">BJ138DRAFT_1163591</name>
</gene>
<protein>
    <submittedName>
        <fullName evidence="1">Uncharacterized protein</fullName>
    </submittedName>
</protein>
<reference evidence="1" key="1">
    <citation type="journal article" date="2021" name="New Phytol.">
        <title>Evolutionary innovations through gain and loss of genes in the ectomycorrhizal Boletales.</title>
        <authorList>
            <person name="Wu G."/>
            <person name="Miyauchi S."/>
            <person name="Morin E."/>
            <person name="Kuo A."/>
            <person name="Drula E."/>
            <person name="Varga T."/>
            <person name="Kohler A."/>
            <person name="Feng B."/>
            <person name="Cao Y."/>
            <person name="Lipzen A."/>
            <person name="Daum C."/>
            <person name="Hundley H."/>
            <person name="Pangilinan J."/>
            <person name="Johnson J."/>
            <person name="Barry K."/>
            <person name="LaButti K."/>
            <person name="Ng V."/>
            <person name="Ahrendt S."/>
            <person name="Min B."/>
            <person name="Choi I.G."/>
            <person name="Park H."/>
            <person name="Plett J.M."/>
            <person name="Magnuson J."/>
            <person name="Spatafora J.W."/>
            <person name="Nagy L.G."/>
            <person name="Henrissat B."/>
            <person name="Grigoriev I.V."/>
            <person name="Yang Z.L."/>
            <person name="Xu J."/>
            <person name="Martin F.M."/>
        </authorList>
    </citation>
    <scope>NUCLEOTIDE SEQUENCE</scope>
    <source>
        <strain evidence="1">ATCC 28755</strain>
    </source>
</reference>
<proteinExistence type="predicted"/>
<comment type="caution">
    <text evidence="1">The sequence shown here is derived from an EMBL/GenBank/DDBJ whole genome shotgun (WGS) entry which is preliminary data.</text>
</comment>
<dbReference type="EMBL" id="MU268083">
    <property type="protein sequence ID" value="KAH7906019.1"/>
    <property type="molecule type" value="Genomic_DNA"/>
</dbReference>
<name>A0ACB7ZZ68_9AGAM</name>
<dbReference type="Proteomes" id="UP000790377">
    <property type="component" value="Unassembled WGS sequence"/>
</dbReference>
<keyword evidence="2" id="KW-1185">Reference proteome</keyword>
<evidence type="ECO:0000313" key="1">
    <source>
        <dbReference type="EMBL" id="KAH7906019.1"/>
    </source>
</evidence>
<evidence type="ECO:0000313" key="2">
    <source>
        <dbReference type="Proteomes" id="UP000790377"/>
    </source>
</evidence>
<accession>A0ACB7ZZ68</accession>
<sequence>MDLKKPAEGLRLTLRSHSSSPLLMREALTAVTEKSPKFAEHINPSAHIHRLPTEILIIIFKLARRVSHDPNFPCSYDMRPSEIDISHVSRCWRDIAVNTPSLWTKWGEYITQSNNLLSIYFHRSRNMKVDVELCSLGAQTQTSVCQACASEGQAGKSHVASELLEISIHRFRSLEIISVTTPMAKLLERIALAVSAAPTPSFVSLSCLAIHGDSDSSDVLDERETLLNFQEFRGILSASPNLTVLQLSGPVVSCSEITDLAGTEWIELPSLTHLSLGMVDEPSDLYSTSILAALKAPKLRHFDCQHIFPKDDADQLHYAFFKSDHTPRFPDVQEFSLHTSSTCDEDGIFEDDDVFFDVVVKAFPNVTGVILATTDVIQCGMALTWIIEASGGSVTDPWPCLQRLSLDRPSRDGLLVIRSWLESRANRVRQPQRLSFKVIGPLRDPSNDCALYLKEMEMYGDLTLENILLEELQPFEENRLNADEEEIIDRT</sequence>